<feature type="transmembrane region" description="Helical" evidence="6">
    <location>
        <begin position="1151"/>
        <end position="1173"/>
    </location>
</feature>
<dbReference type="InterPro" id="IPR055072">
    <property type="entry name" value="Ferlin_DSRM"/>
</dbReference>
<dbReference type="InterPro" id="IPR037723">
    <property type="entry name" value="C2D_Ferlin"/>
</dbReference>
<reference evidence="8" key="1">
    <citation type="submission" date="2025-08" db="UniProtKB">
        <authorList>
            <consortium name="Ensembl"/>
        </authorList>
    </citation>
    <scope>IDENTIFICATION</scope>
</reference>
<dbReference type="PANTHER" id="PTHR12546">
    <property type="entry name" value="FER-1-LIKE"/>
    <property type="match status" value="1"/>
</dbReference>
<dbReference type="SUPFAM" id="SSF49562">
    <property type="entry name" value="C2 domain (Calcium/lipid-binding domain, CaLB)"/>
    <property type="match status" value="4"/>
</dbReference>
<dbReference type="GO" id="GO:0005509">
    <property type="term" value="F:calcium ion binding"/>
    <property type="evidence" value="ECO:0007669"/>
    <property type="project" value="TreeGrafter"/>
</dbReference>
<reference evidence="8" key="2">
    <citation type="submission" date="2025-09" db="UniProtKB">
        <authorList>
            <consortium name="Ensembl"/>
        </authorList>
    </citation>
    <scope>IDENTIFICATION</scope>
</reference>
<dbReference type="PRINTS" id="PR00360">
    <property type="entry name" value="C2DOMAIN"/>
</dbReference>
<dbReference type="PROSITE" id="PS50004">
    <property type="entry name" value="C2"/>
    <property type="match status" value="3"/>
</dbReference>
<dbReference type="InterPro" id="IPR037721">
    <property type="entry name" value="Ferlin"/>
</dbReference>
<sequence>TRGMLEILSQHSGHLLYSLLSLLGGVKVFWGLEDGLNDVQEIIKTEKAYPERRLRGVLEELSQGCSQFISLANKDQNQSGRTKLDKERLKLCLSEVEAIGQQAKSMRSQVKKSTVRDKLKLAQNFLSKLRFLAEEPQHSVPDVFIWMISNGKRIAYARVPSKDILYSSIDEEKGKDCGKVKTIFLRIPGKKGFGPAGWTVQSKIEIYLWLGLSRQRKDYLSGLPNGFEENKLSRGPGLPASPPISLTYMMKQIFQLRVHMYQARSLFAADSTGLSDPFARVFFSSQSQVTEVLAETLCPTWDQLLVFENVELFGEASELRDDPPIIVIELYDQDTVGKADFMGRTFAKPVVKMADEHYGPPRFPPQLEYYQIYRGNCTAGEMLAAFELLQIGPNGKADLPPIDGPTDMDRGPILPVPLGIRPVLSKYRIEVLFWGLRDLKRVNLAQVDRPRVDIECAGKGVQSSLISNYRKNPNFSTLVKWFEVDLPENELLHPPLNIRVVDCRAFGRYTLVGSNAVTTLRKFIYRGADKQANNWSTTGIKSLKNRACVYLYYSYKKDDDKDGKGKKKKRKKGDEIEEEELDESMLDWWSKYFASIETLTEVYPKELESEFDNFEDWLHSFNLYRGKAGDDDDQNVTDEDRIVGKFKGSLCMYKVSDDMPRDMNHDSNMGMFHNIPSNDPINVLVRIYVIRASDLHPADINGKADPYIAIKLGKTEIKDKENYISKQLNPLFGKSFDVEATFPMDSTLTVSIYDWDLVGTDDLIGETKIDLENRFYSKHRATCGVARAYAIHGYNVWRDPMKPTHILTKLCKDGKLDGPHYGPGGRVKVENRVFMAPTEIEDENGLKKQTDEHLALTVLNHWEEIPRAGCKLVTEHVETRPLLHPDKPGIEQGRIEMWVDMFPKDMTAPGPALDISPRKPKKFELRVIVWNTDEVVLEDDDIFTGEKSSDIFVRGWLKGQQEDKQDTDVHYHSITGEGNFNWRFVYPFDYLMAEEKIVISKKESMFAWDETEYKIPARLNLQVSKNHYSWEFLCAVELDLNRFPRGAKTAKQCTIEMVTKEAEMPMVSIFKQKRIKGWWPFVARNEEDEFELTGKVEAELHLLTGEEAEKSPVGEGRNEPEPLEKPNRPDVALLWFLIPFKAAKHLICDQYRWLTIKIVTALLLLAIFALFIYNMPGYMVKKMLGA</sequence>
<dbReference type="OMA" id="LMDPFIM"/>
<feature type="domain" description="C2" evidence="7">
    <location>
        <begin position="410"/>
        <end position="536"/>
    </location>
</feature>
<dbReference type="CDD" id="cd04037">
    <property type="entry name" value="C2E_Ferlin"/>
    <property type="match status" value="1"/>
</dbReference>
<dbReference type="CDD" id="cd04017">
    <property type="entry name" value="C2D_Ferlin"/>
    <property type="match status" value="1"/>
</dbReference>
<dbReference type="InterPro" id="IPR035892">
    <property type="entry name" value="C2_domain_sf"/>
</dbReference>
<dbReference type="Pfam" id="PF16165">
    <property type="entry name" value="Ferlin_C"/>
    <property type="match status" value="1"/>
</dbReference>
<keyword evidence="3" id="KW-0677">Repeat</keyword>
<dbReference type="GO" id="GO:0035612">
    <property type="term" value="F:AP-2 adaptor complex binding"/>
    <property type="evidence" value="ECO:0007669"/>
    <property type="project" value="TreeGrafter"/>
</dbReference>
<dbReference type="GO" id="GO:0050885">
    <property type="term" value="P:neuromuscular process controlling balance"/>
    <property type="evidence" value="ECO:0007669"/>
    <property type="project" value="Ensembl"/>
</dbReference>
<dbReference type="GO" id="GO:0030100">
    <property type="term" value="P:regulation of endocytosis"/>
    <property type="evidence" value="ECO:0007669"/>
    <property type="project" value="Ensembl"/>
</dbReference>
<keyword evidence="2 6" id="KW-0812">Transmembrane</keyword>
<evidence type="ECO:0000313" key="8">
    <source>
        <dbReference type="Ensembl" id="ENSACIP00000022897.1"/>
    </source>
</evidence>
<dbReference type="CDD" id="cd08374">
    <property type="entry name" value="C2F_Ferlin"/>
    <property type="match status" value="1"/>
</dbReference>
<keyword evidence="4 6" id="KW-1133">Transmembrane helix</keyword>
<dbReference type="InterPro" id="IPR037724">
    <property type="entry name" value="C2E_Ferlin"/>
</dbReference>
<dbReference type="GO" id="GO:0036465">
    <property type="term" value="P:synaptic vesicle recycling"/>
    <property type="evidence" value="ECO:0007669"/>
    <property type="project" value="Ensembl"/>
</dbReference>
<feature type="domain" description="C2" evidence="7">
    <location>
        <begin position="666"/>
        <end position="784"/>
    </location>
</feature>
<organism evidence="8 9">
    <name type="scientific">Amphilophus citrinellus</name>
    <name type="common">Midas cichlid</name>
    <name type="synonym">Cichlasoma citrinellum</name>
    <dbReference type="NCBI Taxonomy" id="61819"/>
    <lineage>
        <taxon>Eukaryota</taxon>
        <taxon>Metazoa</taxon>
        <taxon>Chordata</taxon>
        <taxon>Craniata</taxon>
        <taxon>Vertebrata</taxon>
        <taxon>Euteleostomi</taxon>
        <taxon>Actinopterygii</taxon>
        <taxon>Neopterygii</taxon>
        <taxon>Teleostei</taxon>
        <taxon>Neoteleostei</taxon>
        <taxon>Acanthomorphata</taxon>
        <taxon>Ovalentaria</taxon>
        <taxon>Cichlomorphae</taxon>
        <taxon>Cichliformes</taxon>
        <taxon>Cichlidae</taxon>
        <taxon>New World cichlids</taxon>
        <taxon>Cichlasomatinae</taxon>
        <taxon>Heroini</taxon>
        <taxon>Amphilophus</taxon>
    </lineage>
</organism>
<comment type="subcellular location">
    <subcellularLocation>
        <location evidence="1">Membrane</location>
        <topology evidence="1">Single-pass membrane protein</topology>
    </subcellularLocation>
</comment>
<dbReference type="InterPro" id="IPR000008">
    <property type="entry name" value="C2_dom"/>
</dbReference>
<evidence type="ECO:0000256" key="3">
    <source>
        <dbReference type="ARBA" id="ARBA00022737"/>
    </source>
</evidence>
<dbReference type="AlphaFoldDB" id="A0A3Q0SIR8"/>
<dbReference type="PANTHER" id="PTHR12546:SF57">
    <property type="entry name" value="OTOFERLIN B"/>
    <property type="match status" value="1"/>
</dbReference>
<dbReference type="Ensembl" id="ENSACIT00000023505.1">
    <property type="protein sequence ID" value="ENSACIP00000022897.1"/>
    <property type="gene ID" value="ENSACIG00000017805.1"/>
</dbReference>
<keyword evidence="9" id="KW-1185">Reference proteome</keyword>
<feature type="domain" description="C2" evidence="7">
    <location>
        <begin position="238"/>
        <end position="363"/>
    </location>
</feature>
<dbReference type="GO" id="GO:0035675">
    <property type="term" value="P:neuromast hair cell development"/>
    <property type="evidence" value="ECO:0007669"/>
    <property type="project" value="Ensembl"/>
</dbReference>
<dbReference type="GO" id="GO:0007009">
    <property type="term" value="P:plasma membrane organization"/>
    <property type="evidence" value="ECO:0007669"/>
    <property type="project" value="TreeGrafter"/>
</dbReference>
<dbReference type="Gene3D" id="2.60.40.150">
    <property type="entry name" value="C2 domain"/>
    <property type="match status" value="3"/>
</dbReference>
<dbReference type="Pfam" id="PF08150">
    <property type="entry name" value="FerB"/>
    <property type="match status" value="1"/>
</dbReference>
<dbReference type="InterPro" id="IPR032362">
    <property type="entry name" value="Ferlin_C"/>
</dbReference>
<dbReference type="FunFam" id="2.60.40.150:FF:000054">
    <property type="entry name" value="otoferlin isoform X2"/>
    <property type="match status" value="1"/>
</dbReference>
<dbReference type="GO" id="GO:0048787">
    <property type="term" value="C:presynaptic active zone membrane"/>
    <property type="evidence" value="ECO:0007669"/>
    <property type="project" value="TreeGrafter"/>
</dbReference>
<dbReference type="GO" id="GO:0030672">
    <property type="term" value="C:synaptic vesicle membrane"/>
    <property type="evidence" value="ECO:0007669"/>
    <property type="project" value="TreeGrafter"/>
</dbReference>
<name>A0A3Q0SIR8_AMPCI</name>
<dbReference type="GeneTree" id="ENSGT00940000155086"/>
<evidence type="ECO:0000256" key="1">
    <source>
        <dbReference type="ARBA" id="ARBA00004167"/>
    </source>
</evidence>
<dbReference type="InterPro" id="IPR012561">
    <property type="entry name" value="Ferlin_B-domain"/>
</dbReference>
<evidence type="ECO:0000256" key="6">
    <source>
        <dbReference type="SAM" id="Phobius"/>
    </source>
</evidence>
<dbReference type="Proteomes" id="UP000261340">
    <property type="component" value="Unplaced"/>
</dbReference>
<protein>
    <submittedName>
        <fullName evidence="8">Otoferlin</fullName>
    </submittedName>
</protein>
<dbReference type="STRING" id="61819.ENSACIP00000022897"/>
<dbReference type="GO" id="GO:0036269">
    <property type="term" value="P:swimming behavior"/>
    <property type="evidence" value="ECO:0007669"/>
    <property type="project" value="Ensembl"/>
</dbReference>
<evidence type="ECO:0000256" key="2">
    <source>
        <dbReference type="ARBA" id="ARBA00022692"/>
    </source>
</evidence>
<evidence type="ECO:0000256" key="5">
    <source>
        <dbReference type="ARBA" id="ARBA00023136"/>
    </source>
</evidence>
<dbReference type="InterPro" id="IPR037725">
    <property type="entry name" value="C2F_Ferlin"/>
</dbReference>
<evidence type="ECO:0000259" key="7">
    <source>
        <dbReference type="PROSITE" id="PS50004"/>
    </source>
</evidence>
<keyword evidence="5 6" id="KW-0472">Membrane</keyword>
<evidence type="ECO:0000256" key="4">
    <source>
        <dbReference type="ARBA" id="ARBA00022989"/>
    </source>
</evidence>
<dbReference type="GO" id="GO:0010996">
    <property type="term" value="P:response to auditory stimulus"/>
    <property type="evidence" value="ECO:0007669"/>
    <property type="project" value="Ensembl"/>
</dbReference>
<dbReference type="FunFam" id="2.60.40.150:FF:000089">
    <property type="entry name" value="otoferlin isoform X1"/>
    <property type="match status" value="1"/>
</dbReference>
<accession>A0A3Q0SIR8</accession>
<dbReference type="Pfam" id="PF22901">
    <property type="entry name" value="dsrm_Ferlin"/>
    <property type="match status" value="1"/>
</dbReference>
<proteinExistence type="predicted"/>
<evidence type="ECO:0000313" key="9">
    <source>
        <dbReference type="Proteomes" id="UP000261340"/>
    </source>
</evidence>
<dbReference type="GO" id="GO:0016082">
    <property type="term" value="P:synaptic vesicle priming"/>
    <property type="evidence" value="ECO:0007669"/>
    <property type="project" value="TreeGrafter"/>
</dbReference>
<dbReference type="SMART" id="SM00239">
    <property type="entry name" value="C2"/>
    <property type="match status" value="2"/>
</dbReference>
<dbReference type="SMART" id="SM01201">
    <property type="entry name" value="FerB"/>
    <property type="match status" value="1"/>
</dbReference>
<dbReference type="Pfam" id="PF00168">
    <property type="entry name" value="C2"/>
    <property type="match status" value="2"/>
</dbReference>